<feature type="region of interest" description="Disordered" evidence="7">
    <location>
        <begin position="72"/>
        <end position="98"/>
    </location>
</feature>
<keyword evidence="2" id="KW-1277">Toxin-antitoxin system</keyword>
<comment type="similarity">
    <text evidence="6">Belongs to the TacA antitoxin family.</text>
</comment>
<dbReference type="GO" id="GO:0003677">
    <property type="term" value="F:DNA binding"/>
    <property type="evidence" value="ECO:0007669"/>
    <property type="project" value="UniProtKB-KW"/>
</dbReference>
<keyword evidence="4" id="KW-0238">DNA-binding</keyword>
<protein>
    <submittedName>
        <fullName evidence="8">DUF1778 domain-containing protein</fullName>
    </submittedName>
</protein>
<dbReference type="Pfam" id="PF08681">
    <property type="entry name" value="TacA1"/>
    <property type="match status" value="1"/>
</dbReference>
<sequence length="98" mass="10291">MGSAKDERMHVRVEPGQKALLEAASSASGSTVSAFVLKAATEAAADVLADRRVFVLDEQGWQAFDQALERSPGEVPGLRELLETPTVLDGPDPDGAGE</sequence>
<keyword evidence="3" id="KW-0805">Transcription regulation</keyword>
<dbReference type="Gene3D" id="1.20.5.780">
    <property type="entry name" value="Single helix bin"/>
    <property type="match status" value="1"/>
</dbReference>
<dbReference type="EMBL" id="SMKY01000013">
    <property type="protein sequence ID" value="TDD89293.1"/>
    <property type="molecule type" value="Genomic_DNA"/>
</dbReference>
<keyword evidence="5" id="KW-0804">Transcription</keyword>
<dbReference type="Proteomes" id="UP000295578">
    <property type="component" value="Unassembled WGS sequence"/>
</dbReference>
<evidence type="ECO:0000256" key="4">
    <source>
        <dbReference type="ARBA" id="ARBA00023125"/>
    </source>
</evidence>
<evidence type="ECO:0000313" key="8">
    <source>
        <dbReference type="EMBL" id="TDD89293.1"/>
    </source>
</evidence>
<dbReference type="RefSeq" id="WP_132194273.1">
    <property type="nucleotide sequence ID" value="NZ_SMKY01000013.1"/>
</dbReference>
<evidence type="ECO:0000256" key="5">
    <source>
        <dbReference type="ARBA" id="ARBA00023163"/>
    </source>
</evidence>
<dbReference type="GO" id="GO:0006355">
    <property type="term" value="P:regulation of DNA-templated transcription"/>
    <property type="evidence" value="ECO:0007669"/>
    <property type="project" value="InterPro"/>
</dbReference>
<organism evidence="8 9">
    <name type="scientific">Actinomadura darangshiensis</name>
    <dbReference type="NCBI Taxonomy" id="705336"/>
    <lineage>
        <taxon>Bacteria</taxon>
        <taxon>Bacillati</taxon>
        <taxon>Actinomycetota</taxon>
        <taxon>Actinomycetes</taxon>
        <taxon>Streptosporangiales</taxon>
        <taxon>Thermomonosporaceae</taxon>
        <taxon>Actinomadura</taxon>
    </lineage>
</organism>
<gene>
    <name evidence="8" type="ORF">E1293_04980</name>
</gene>
<reference evidence="8 9" key="1">
    <citation type="submission" date="2019-03" db="EMBL/GenBank/DDBJ databases">
        <title>Draft genome sequences of novel Actinobacteria.</title>
        <authorList>
            <person name="Sahin N."/>
            <person name="Ay H."/>
            <person name="Saygin H."/>
        </authorList>
    </citation>
    <scope>NUCLEOTIDE SEQUENCE [LARGE SCALE GENOMIC DNA]</scope>
    <source>
        <strain evidence="8 9">DSM 45941</strain>
    </source>
</reference>
<proteinExistence type="inferred from homology"/>
<dbReference type="PANTHER" id="PTHR35401">
    <property type="entry name" value="COPG FAMILY HELIX-TURN-HELIX PROTEIN-RELATED-RELATED"/>
    <property type="match status" value="1"/>
</dbReference>
<keyword evidence="9" id="KW-1185">Reference proteome</keyword>
<dbReference type="AlphaFoldDB" id="A0A4R5BUR8"/>
<evidence type="ECO:0000313" key="9">
    <source>
        <dbReference type="Proteomes" id="UP000295578"/>
    </source>
</evidence>
<evidence type="ECO:0000256" key="2">
    <source>
        <dbReference type="ARBA" id="ARBA00022649"/>
    </source>
</evidence>
<accession>A0A4R5BUR8</accession>
<evidence type="ECO:0000256" key="3">
    <source>
        <dbReference type="ARBA" id="ARBA00023015"/>
    </source>
</evidence>
<evidence type="ECO:0000256" key="7">
    <source>
        <dbReference type="SAM" id="MobiDB-lite"/>
    </source>
</evidence>
<dbReference type="InterPro" id="IPR010985">
    <property type="entry name" value="Ribbon_hlx_hlx"/>
</dbReference>
<dbReference type="InterPro" id="IPR014795">
    <property type="entry name" value="TacA_1-like"/>
</dbReference>
<keyword evidence="1" id="KW-0678">Repressor</keyword>
<dbReference type="PANTHER" id="PTHR35401:SF1">
    <property type="entry name" value="CYTOPLASMIC PROTEIN"/>
    <property type="match status" value="1"/>
</dbReference>
<comment type="caution">
    <text evidence="8">The sequence shown here is derived from an EMBL/GenBank/DDBJ whole genome shotgun (WGS) entry which is preliminary data.</text>
</comment>
<evidence type="ECO:0000256" key="6">
    <source>
        <dbReference type="ARBA" id="ARBA00049988"/>
    </source>
</evidence>
<evidence type="ECO:0000256" key="1">
    <source>
        <dbReference type="ARBA" id="ARBA00022491"/>
    </source>
</evidence>
<dbReference type="SUPFAM" id="SSF47598">
    <property type="entry name" value="Ribbon-helix-helix"/>
    <property type="match status" value="1"/>
</dbReference>
<dbReference type="OrthoDB" id="574265at2"/>
<name>A0A4R5BUR8_9ACTN</name>